<dbReference type="SUPFAM" id="SSF54593">
    <property type="entry name" value="Glyoxalase/Bleomycin resistance protein/Dihydroxybiphenyl dioxygenase"/>
    <property type="match status" value="1"/>
</dbReference>
<dbReference type="AlphaFoldDB" id="A0A9D2EGP5"/>
<dbReference type="PANTHER" id="PTHR40265:SF1">
    <property type="entry name" value="GLYOXALASE-LIKE DOMAIN-CONTAINING PROTEIN"/>
    <property type="match status" value="1"/>
</dbReference>
<dbReference type="PANTHER" id="PTHR40265">
    <property type="entry name" value="BLL2707 PROTEIN"/>
    <property type="match status" value="1"/>
</dbReference>
<organism evidence="2 3">
    <name type="scientific">Candidatus Ruania gallistercoris</name>
    <dbReference type="NCBI Taxonomy" id="2838746"/>
    <lineage>
        <taxon>Bacteria</taxon>
        <taxon>Bacillati</taxon>
        <taxon>Actinomycetota</taxon>
        <taxon>Actinomycetes</taxon>
        <taxon>Micrococcales</taxon>
        <taxon>Ruaniaceae</taxon>
        <taxon>Ruania</taxon>
    </lineage>
</organism>
<dbReference type="Gene3D" id="3.10.180.10">
    <property type="entry name" value="2,3-Dihydroxybiphenyl 1,2-Dioxygenase, domain 1"/>
    <property type="match status" value="1"/>
</dbReference>
<reference evidence="2" key="2">
    <citation type="submission" date="2021-04" db="EMBL/GenBank/DDBJ databases">
        <authorList>
            <person name="Gilroy R."/>
        </authorList>
    </citation>
    <scope>NUCLEOTIDE SEQUENCE</scope>
    <source>
        <strain evidence="2">ChiGjej4B4-7305</strain>
    </source>
</reference>
<dbReference type="EMBL" id="DXBY01000278">
    <property type="protein sequence ID" value="HIZ37294.1"/>
    <property type="molecule type" value="Genomic_DNA"/>
</dbReference>
<dbReference type="InterPro" id="IPR025870">
    <property type="entry name" value="Glyoxalase-like_dom"/>
</dbReference>
<reference evidence="2" key="1">
    <citation type="journal article" date="2021" name="PeerJ">
        <title>Extensive microbial diversity within the chicken gut microbiome revealed by metagenomics and culture.</title>
        <authorList>
            <person name="Gilroy R."/>
            <person name="Ravi A."/>
            <person name="Getino M."/>
            <person name="Pursley I."/>
            <person name="Horton D.L."/>
            <person name="Alikhan N.F."/>
            <person name="Baker D."/>
            <person name="Gharbi K."/>
            <person name="Hall N."/>
            <person name="Watson M."/>
            <person name="Adriaenssens E.M."/>
            <person name="Foster-Nyarko E."/>
            <person name="Jarju S."/>
            <person name="Secka A."/>
            <person name="Antonio M."/>
            <person name="Oren A."/>
            <person name="Chaudhuri R.R."/>
            <person name="La Ragione R."/>
            <person name="Hildebrand F."/>
            <person name="Pallen M.J."/>
        </authorList>
    </citation>
    <scope>NUCLEOTIDE SEQUENCE</scope>
    <source>
        <strain evidence="2">ChiGjej4B4-7305</strain>
    </source>
</reference>
<accession>A0A9D2EGP5</accession>
<dbReference type="Proteomes" id="UP000824037">
    <property type="component" value="Unassembled WGS sequence"/>
</dbReference>
<gene>
    <name evidence="2" type="ORF">H9815_16075</name>
</gene>
<evidence type="ECO:0000313" key="2">
    <source>
        <dbReference type="EMBL" id="HIZ37294.1"/>
    </source>
</evidence>
<evidence type="ECO:0000313" key="3">
    <source>
        <dbReference type="Proteomes" id="UP000824037"/>
    </source>
</evidence>
<feature type="domain" description="Glyoxalase-like" evidence="1">
    <location>
        <begin position="12"/>
        <end position="179"/>
    </location>
</feature>
<proteinExistence type="predicted"/>
<protein>
    <submittedName>
        <fullName evidence="2">VOC family protein</fullName>
    </submittedName>
</protein>
<dbReference type="InterPro" id="IPR029068">
    <property type="entry name" value="Glyas_Bleomycin-R_OHBP_Dase"/>
</dbReference>
<comment type="caution">
    <text evidence="2">The sequence shown here is derived from an EMBL/GenBank/DDBJ whole genome shotgun (WGS) entry which is preliminary data.</text>
</comment>
<name>A0A9D2EGP5_9MICO</name>
<dbReference type="Pfam" id="PF13468">
    <property type="entry name" value="Glyoxalase_3"/>
    <property type="match status" value="1"/>
</dbReference>
<evidence type="ECO:0000259" key="1">
    <source>
        <dbReference type="Pfam" id="PF13468"/>
    </source>
</evidence>
<sequence>MTAPDIAAGLRFDHVVLGVRDLPEATAALTAAGLRQAGGGRHTGRGTANSLFALAEGYLELLTVTDPDLARSHSPNRAQVADALATHPVRLLGFAFGVTDVGATGAALQAQGQHVEGPVPMTRTNPDGTVLTWRNLYVGATQWRTLLPFLITWDAPHDLSEAHAPRLQHVELAAAHDAATSPSGGLPAARRGYQLLGATQSAPDQLRLGALDLSITSSEPDGDEGLTRIQLTGGNRRSAIGAGLADVLTWTASGAGTTAAPGAATAPQTPSS</sequence>